<dbReference type="PATRIC" id="fig|861299.3.peg.5565"/>
<keyword evidence="5" id="KW-1185">Reference proteome</keyword>
<dbReference type="InterPro" id="IPR013658">
    <property type="entry name" value="SGL"/>
</dbReference>
<dbReference type="HOGENOM" id="CLU_012789_0_0_0"/>
<dbReference type="Pfam" id="PF08450">
    <property type="entry name" value="SGL"/>
    <property type="match status" value="1"/>
</dbReference>
<accession>W0RRV7</accession>
<evidence type="ECO:0000313" key="5">
    <source>
        <dbReference type="Proteomes" id="UP000019151"/>
    </source>
</evidence>
<dbReference type="GO" id="GO:0016788">
    <property type="term" value="F:hydrolase activity, acting on ester bonds"/>
    <property type="evidence" value="ECO:0007669"/>
    <property type="project" value="InterPro"/>
</dbReference>
<dbReference type="RefSeq" id="WP_025414375.1">
    <property type="nucleotide sequence ID" value="NZ_CP007129.1"/>
</dbReference>
<dbReference type="PANTHER" id="PTHR47197:SF3">
    <property type="entry name" value="DIHYDRO-HEME D1 DEHYDROGENASE"/>
    <property type="match status" value="1"/>
</dbReference>
<dbReference type="AlphaFoldDB" id="W0RRV7"/>
<dbReference type="Pfam" id="PF04185">
    <property type="entry name" value="Phosphoesterase"/>
    <property type="match status" value="1"/>
</dbReference>
<dbReference type="SUPFAM" id="SSF51004">
    <property type="entry name" value="C-terminal (heme d1) domain of cytochrome cd1-nitrite reductase"/>
    <property type="match status" value="1"/>
</dbReference>
<reference evidence="4 5" key="1">
    <citation type="journal article" date="2014" name="Genome Announc.">
        <title>Genome Sequence and Methylome of Soil Bacterium Gemmatirosa kalamazoonensis KBS708T, a Member of the Rarely Cultivated Gemmatimonadetes Phylum.</title>
        <authorList>
            <person name="Debruyn J.M."/>
            <person name="Radosevich M."/>
            <person name="Wommack K.E."/>
            <person name="Polson S.W."/>
            <person name="Hauser L.J."/>
            <person name="Fawaz M.N."/>
            <person name="Korlach J."/>
            <person name="Tsai Y.C."/>
        </authorList>
    </citation>
    <scope>NUCLEOTIDE SEQUENCE [LARGE SCALE GENOMIC DNA]</scope>
    <source>
        <strain evidence="4 5">KBS708</strain>
        <plasmid evidence="5">Plasmid 1</plasmid>
    </source>
</reference>
<gene>
    <name evidence="4" type="ORF">J421_5530</name>
</gene>
<feature type="domain" description="SMP-30/Gluconolactonase/LRE-like region" evidence="3">
    <location>
        <begin position="147"/>
        <end position="253"/>
    </location>
</feature>
<dbReference type="SUPFAM" id="SSF53649">
    <property type="entry name" value="Alkaline phosphatase-like"/>
    <property type="match status" value="1"/>
</dbReference>
<evidence type="ECO:0000256" key="2">
    <source>
        <dbReference type="SAM" id="MobiDB-lite"/>
    </source>
</evidence>
<geneLocation type="plasmid" evidence="4 5">
    <name>1</name>
</geneLocation>
<evidence type="ECO:0000259" key="3">
    <source>
        <dbReference type="Pfam" id="PF08450"/>
    </source>
</evidence>
<dbReference type="EMBL" id="CP007129">
    <property type="protein sequence ID" value="AHG93065.1"/>
    <property type="molecule type" value="Genomic_DNA"/>
</dbReference>
<dbReference type="Gene3D" id="2.130.10.10">
    <property type="entry name" value="YVTN repeat-like/Quinoprotein amine dehydrogenase"/>
    <property type="match status" value="2"/>
</dbReference>
<dbReference type="KEGG" id="gba:J421_5530"/>
<dbReference type="InterPro" id="IPR017850">
    <property type="entry name" value="Alkaline_phosphatase_core_sf"/>
</dbReference>
<dbReference type="Gene3D" id="3.40.720.10">
    <property type="entry name" value="Alkaline Phosphatase, subunit A"/>
    <property type="match status" value="1"/>
</dbReference>
<dbReference type="InParanoid" id="W0RRV7"/>
<evidence type="ECO:0000313" key="4">
    <source>
        <dbReference type="EMBL" id="AHG93065.1"/>
    </source>
</evidence>
<evidence type="ECO:0000256" key="1">
    <source>
        <dbReference type="ARBA" id="ARBA00022801"/>
    </source>
</evidence>
<dbReference type="InterPro" id="IPR015943">
    <property type="entry name" value="WD40/YVTN_repeat-like_dom_sf"/>
</dbReference>
<feature type="region of interest" description="Disordered" evidence="2">
    <location>
        <begin position="355"/>
        <end position="382"/>
    </location>
</feature>
<dbReference type="PROSITE" id="PS51257">
    <property type="entry name" value="PROKAR_LIPOPROTEIN"/>
    <property type="match status" value="1"/>
</dbReference>
<dbReference type="Proteomes" id="UP000019151">
    <property type="component" value="Plasmid 1"/>
</dbReference>
<feature type="region of interest" description="Disordered" evidence="2">
    <location>
        <begin position="23"/>
        <end position="44"/>
    </location>
</feature>
<keyword evidence="4" id="KW-0614">Plasmid</keyword>
<dbReference type="InterPro" id="IPR051200">
    <property type="entry name" value="Host-pathogen_enzymatic-act"/>
</dbReference>
<sequence length="823" mass="88514">MPRPLPLILCAIALVAACRPSTRESTATVDTGPRRLPTGARLDPAGTVVDVGPMPLGMVPTPEGDRVVLLLGGWRQQGVQVVDRATGAVVQTLDQPAAFVGVAFSPDGGTLYASGGNGDVVYRYRWADRSATLVDSLVLATKAPRANGTRYPAGVAVSPDGRTLYVAENLADSLAVVDVASGRVTQRLATERYPYAVAAAPDGTVYVSAWGGNTVSVFTPDAGGLRDAGRLAVARHPSALLLNARGTRLFVASGSTDRVAVVDTRARRVVATLQDPPPSGPGEGSTPNALALAPDGARLYVAEADANAVAVFDLAAATADVPNATGADRLAGRIPTGWYPCAVLASREALLVASGKGRGTAPNPDGPQPILSREHQGSPANTTLRQIGGTVQIVPLGDAAELARLTARVVAANGWDESRVPSAESRRSYPRIEHVVYVVKENRTYDQVLGDLTQADGDTSLLYFPRSVSPNHHALAERFGIYDRFFVNAEVSPDGHNWSMAAYATDYLEKTVPSNYSGRGRTYDYEGTNRNRVPDDDAAEPASGYLWNLAEKKGIAFRNYGEFVVPDDADRAGPMPSGYKGNKPFLARHTHATFPGFDLTIPDQRRADLWIAELQEFVRQGQMPALEIVRLPNDHTAGARRGSPTPAAYMADNDLALGRMIEALSRTPFWRSTVVFVLEDDAQNGPDHVDSHRSPLLIVSPWARPGVHHRWANTTDVLRTIEEILGLASMSQFDHYGRPLRDVWTDKPDLRPYTVLTPSVPLTERNTAMGPDARASAHLALDFEDQADEDTFNRILWRAAKGQDVPYPGARRLTGLELKRGGY</sequence>
<protein>
    <submittedName>
        <fullName evidence="4">Phosphoesterase</fullName>
    </submittedName>
</protein>
<organism evidence="4 5">
    <name type="scientific">Gemmatirosa kalamazoonensis</name>
    <dbReference type="NCBI Taxonomy" id="861299"/>
    <lineage>
        <taxon>Bacteria</taxon>
        <taxon>Pseudomonadati</taxon>
        <taxon>Gemmatimonadota</taxon>
        <taxon>Gemmatimonadia</taxon>
        <taxon>Gemmatimonadales</taxon>
        <taxon>Gemmatimonadaceae</taxon>
        <taxon>Gemmatirosa</taxon>
    </lineage>
</organism>
<proteinExistence type="predicted"/>
<name>W0RRV7_9BACT</name>
<dbReference type="InterPro" id="IPR007312">
    <property type="entry name" value="Phosphoesterase"/>
</dbReference>
<dbReference type="OrthoDB" id="145213at2"/>
<dbReference type="PANTHER" id="PTHR47197">
    <property type="entry name" value="PROTEIN NIRF"/>
    <property type="match status" value="1"/>
</dbReference>
<dbReference type="InterPro" id="IPR011048">
    <property type="entry name" value="Haem_d1_sf"/>
</dbReference>
<keyword evidence="1" id="KW-0378">Hydrolase</keyword>